<keyword evidence="2" id="KW-1185">Reference proteome</keyword>
<proteinExistence type="predicted"/>
<dbReference type="EMBL" id="CAJVQC010031222">
    <property type="protein sequence ID" value="CAG8747865.1"/>
    <property type="molecule type" value="Genomic_DNA"/>
</dbReference>
<protein>
    <submittedName>
        <fullName evidence="1">30975_t:CDS:1</fullName>
    </submittedName>
</protein>
<comment type="caution">
    <text evidence="1">The sequence shown here is derived from an EMBL/GenBank/DDBJ whole genome shotgun (WGS) entry which is preliminary data.</text>
</comment>
<dbReference type="Proteomes" id="UP000789920">
    <property type="component" value="Unassembled WGS sequence"/>
</dbReference>
<name>A0ACA9QD78_9GLOM</name>
<gene>
    <name evidence="1" type="ORF">RPERSI_LOCUS13862</name>
</gene>
<reference evidence="1" key="1">
    <citation type="submission" date="2021-06" db="EMBL/GenBank/DDBJ databases">
        <authorList>
            <person name="Kallberg Y."/>
            <person name="Tangrot J."/>
            <person name="Rosling A."/>
        </authorList>
    </citation>
    <scope>NUCLEOTIDE SEQUENCE</scope>
    <source>
        <strain evidence="1">MA461A</strain>
    </source>
</reference>
<evidence type="ECO:0000313" key="2">
    <source>
        <dbReference type="Proteomes" id="UP000789920"/>
    </source>
</evidence>
<accession>A0ACA9QD78</accession>
<feature type="non-terminal residue" evidence="1">
    <location>
        <position position="122"/>
    </location>
</feature>
<evidence type="ECO:0000313" key="1">
    <source>
        <dbReference type="EMBL" id="CAG8747865.1"/>
    </source>
</evidence>
<organism evidence="1 2">
    <name type="scientific">Racocetra persica</name>
    <dbReference type="NCBI Taxonomy" id="160502"/>
    <lineage>
        <taxon>Eukaryota</taxon>
        <taxon>Fungi</taxon>
        <taxon>Fungi incertae sedis</taxon>
        <taxon>Mucoromycota</taxon>
        <taxon>Glomeromycotina</taxon>
        <taxon>Glomeromycetes</taxon>
        <taxon>Diversisporales</taxon>
        <taxon>Gigasporaceae</taxon>
        <taxon>Racocetra</taxon>
    </lineage>
</organism>
<sequence length="122" mass="14021">YHAESISLGHPAIKLAQSETDEKAQKETYYLVMEYANNGNLREYLRNNKLEWPEKIPLTSQIAEGMFYLHKIDIIHRDLHTANILIHNEDVKISDFGFSKNLNTTAVTSSKELYGVIPFIDP</sequence>
<feature type="non-terminal residue" evidence="1">
    <location>
        <position position="1"/>
    </location>
</feature>